<dbReference type="Proteomes" id="UP000793456">
    <property type="component" value="Chromosome XXIV"/>
</dbReference>
<gene>
    <name evidence="1" type="ORF">E3U43_007564</name>
</gene>
<accession>A0ACD3Q4R6</accession>
<protein>
    <submittedName>
        <fullName evidence="1">Uncharacterized protein</fullName>
    </submittedName>
</protein>
<name>A0ACD3Q4R6_LARCR</name>
<evidence type="ECO:0000313" key="1">
    <source>
        <dbReference type="EMBL" id="TMS02024.1"/>
    </source>
</evidence>
<evidence type="ECO:0000313" key="2">
    <source>
        <dbReference type="Proteomes" id="UP000793456"/>
    </source>
</evidence>
<keyword evidence="2" id="KW-1185">Reference proteome</keyword>
<reference evidence="1" key="1">
    <citation type="submission" date="2018-11" db="EMBL/GenBank/DDBJ databases">
        <title>The sequence and de novo assembly of Larimichthys crocea genome using PacBio and Hi-C technologies.</title>
        <authorList>
            <person name="Xu P."/>
            <person name="Chen B."/>
            <person name="Zhou Z."/>
            <person name="Ke Q."/>
            <person name="Wu Y."/>
            <person name="Bai H."/>
            <person name="Pu F."/>
        </authorList>
    </citation>
    <scope>NUCLEOTIDE SEQUENCE</scope>
    <source>
        <tissue evidence="1">Muscle</tissue>
    </source>
</reference>
<sequence>MRTRPGMSSMMLTSTRLRTNRLQKLGLTIPALHICSCTEPQGVRETRRKSDRMKSNNRIDVGDTREKRGRKRHQSIRVEERRGDAKRKKVSSFNEDMIKADPQHLRNQRQNRSHSNERSPQLCKNFKKNPLLIILVVFGCALIVILIVVLTTVNMT</sequence>
<comment type="caution">
    <text evidence="1">The sequence shown here is derived from an EMBL/GenBank/DDBJ whole genome shotgun (WGS) entry which is preliminary data.</text>
</comment>
<organism evidence="1 2">
    <name type="scientific">Larimichthys crocea</name>
    <name type="common">Large yellow croaker</name>
    <name type="synonym">Pseudosciaena crocea</name>
    <dbReference type="NCBI Taxonomy" id="215358"/>
    <lineage>
        <taxon>Eukaryota</taxon>
        <taxon>Metazoa</taxon>
        <taxon>Chordata</taxon>
        <taxon>Craniata</taxon>
        <taxon>Vertebrata</taxon>
        <taxon>Euteleostomi</taxon>
        <taxon>Actinopterygii</taxon>
        <taxon>Neopterygii</taxon>
        <taxon>Teleostei</taxon>
        <taxon>Neoteleostei</taxon>
        <taxon>Acanthomorphata</taxon>
        <taxon>Eupercaria</taxon>
        <taxon>Sciaenidae</taxon>
        <taxon>Larimichthys</taxon>
    </lineage>
</organism>
<proteinExistence type="predicted"/>
<dbReference type="EMBL" id="CM011697">
    <property type="protein sequence ID" value="TMS02024.1"/>
    <property type="molecule type" value="Genomic_DNA"/>
</dbReference>